<sequence length="81" mass="8940">MGLHREILPSFVVEKCYVPRCDVRLMSIRCGVILESLHADIEAVAEGHVAACVVACCAGRFTWCDGNERRSVVLLHSAEQL</sequence>
<dbReference type="AlphaFoldDB" id="A0A914RAF5"/>
<dbReference type="Proteomes" id="UP000887564">
    <property type="component" value="Unplaced"/>
</dbReference>
<protein>
    <submittedName>
        <fullName evidence="2">Uncharacterized protein</fullName>
    </submittedName>
</protein>
<reference evidence="2" key="1">
    <citation type="submission" date="2022-11" db="UniProtKB">
        <authorList>
            <consortium name="WormBaseParasite"/>
        </authorList>
    </citation>
    <scope>IDENTIFICATION</scope>
</reference>
<organism evidence="1 2">
    <name type="scientific">Parascaris equorum</name>
    <name type="common">Equine roundworm</name>
    <dbReference type="NCBI Taxonomy" id="6256"/>
    <lineage>
        <taxon>Eukaryota</taxon>
        <taxon>Metazoa</taxon>
        <taxon>Ecdysozoa</taxon>
        <taxon>Nematoda</taxon>
        <taxon>Chromadorea</taxon>
        <taxon>Rhabditida</taxon>
        <taxon>Spirurina</taxon>
        <taxon>Ascaridomorpha</taxon>
        <taxon>Ascaridoidea</taxon>
        <taxon>Ascarididae</taxon>
        <taxon>Parascaris</taxon>
    </lineage>
</organism>
<dbReference type="WBParaSite" id="PEQ_0000168501-mRNA-1">
    <property type="protein sequence ID" value="PEQ_0000168501-mRNA-1"/>
    <property type="gene ID" value="PEQ_0000168501"/>
</dbReference>
<evidence type="ECO:0000313" key="2">
    <source>
        <dbReference type="WBParaSite" id="PEQ_0000168501-mRNA-1"/>
    </source>
</evidence>
<evidence type="ECO:0000313" key="1">
    <source>
        <dbReference type="Proteomes" id="UP000887564"/>
    </source>
</evidence>
<name>A0A914RAF5_PAREQ</name>
<proteinExistence type="predicted"/>
<accession>A0A914RAF5</accession>
<keyword evidence="1" id="KW-1185">Reference proteome</keyword>